<dbReference type="GO" id="GO:0046872">
    <property type="term" value="F:metal ion binding"/>
    <property type="evidence" value="ECO:0007669"/>
    <property type="project" value="UniProtKB-KW"/>
</dbReference>
<gene>
    <name evidence="6" type="ORF">APZ16_05605</name>
</gene>
<evidence type="ECO:0000256" key="2">
    <source>
        <dbReference type="ARBA" id="ARBA00022723"/>
    </source>
</evidence>
<dbReference type="Gene3D" id="3.20.20.70">
    <property type="entry name" value="Aldolase class I"/>
    <property type="match status" value="1"/>
</dbReference>
<dbReference type="Proteomes" id="UP000074294">
    <property type="component" value="Unassembled WGS sequence"/>
</dbReference>
<name>A0A147JWS7_HADYE</name>
<dbReference type="SFLD" id="SFLDG01100">
    <property type="entry name" value="methyltransferase_(Class_D)"/>
    <property type="match status" value="1"/>
</dbReference>
<comment type="caution">
    <text evidence="6">The sequence shown here is derived from an EMBL/GenBank/DDBJ whole genome shotgun (WGS) entry which is preliminary data.</text>
</comment>
<evidence type="ECO:0000313" key="6">
    <source>
        <dbReference type="EMBL" id="KUO40891.1"/>
    </source>
</evidence>
<keyword evidence="3" id="KW-0408">Iron</keyword>
<dbReference type="NCBIfam" id="NF045646">
    <property type="entry name" value="rSAM_Se_TrsS"/>
    <property type="match status" value="1"/>
</dbReference>
<evidence type="ECO:0000313" key="7">
    <source>
        <dbReference type="Proteomes" id="UP000074294"/>
    </source>
</evidence>
<dbReference type="Pfam" id="PF04055">
    <property type="entry name" value="Radical_SAM"/>
    <property type="match status" value="1"/>
</dbReference>
<dbReference type="SUPFAM" id="SSF102114">
    <property type="entry name" value="Radical SAM enzymes"/>
    <property type="match status" value="1"/>
</dbReference>
<evidence type="ECO:0000256" key="4">
    <source>
        <dbReference type="ARBA" id="ARBA00023014"/>
    </source>
</evidence>
<dbReference type="SFLD" id="SFLDG01067">
    <property type="entry name" value="SPASM/twitch_domain_containing"/>
    <property type="match status" value="1"/>
</dbReference>
<dbReference type="Pfam" id="PF23545">
    <property type="entry name" value="Zn_ribbon_HMPTM"/>
    <property type="match status" value="1"/>
</dbReference>
<dbReference type="InterPro" id="IPR034474">
    <property type="entry name" value="Methyltransferase_Class_D"/>
</dbReference>
<accession>A0A147JWS7</accession>
<proteinExistence type="predicted"/>
<dbReference type="PROSITE" id="PS51918">
    <property type="entry name" value="RADICAL_SAM"/>
    <property type="match status" value="1"/>
</dbReference>
<dbReference type="InterPro" id="IPR058240">
    <property type="entry name" value="rSAM_sf"/>
</dbReference>
<organism evidence="6 7">
    <name type="scientific">Hadarchaeum yellowstonense</name>
    <dbReference type="NCBI Taxonomy" id="1776334"/>
    <lineage>
        <taxon>Archaea</taxon>
        <taxon>Methanobacteriati</taxon>
        <taxon>Candidatus Hadarchaeota</taxon>
        <taxon>Candidatus Hadarchaeia</taxon>
        <taxon>Candidatus Hadarchaeales</taxon>
        <taxon>Candidatus Hadarchaeaceae</taxon>
        <taxon>Candidatus Hadarchaeum</taxon>
    </lineage>
</organism>
<reference evidence="6 7" key="1">
    <citation type="journal article" date="2016" name="Nat. Microbiol.">
        <title>Genomic inference of the metabolism of cosmopolitan subsurface Archaea, Hadesarchaea.</title>
        <authorList>
            <person name="Baker B.J."/>
            <person name="Saw J.H."/>
            <person name="Lind A.E."/>
            <person name="Lazar C.S."/>
            <person name="Hinrichs K.-U."/>
            <person name="Teske A.P."/>
            <person name="Ettema T.J."/>
        </authorList>
    </citation>
    <scope>NUCLEOTIDE SEQUENCE [LARGE SCALE GENOMIC DNA]</scope>
</reference>
<dbReference type="InterPro" id="IPR056488">
    <property type="entry name" value="Zn_ribbon_HMPTM"/>
</dbReference>
<dbReference type="GO" id="GO:0051536">
    <property type="term" value="F:iron-sulfur cluster binding"/>
    <property type="evidence" value="ECO:0007669"/>
    <property type="project" value="UniProtKB-KW"/>
</dbReference>
<keyword evidence="1" id="KW-0949">S-adenosyl-L-methionine</keyword>
<dbReference type="AlphaFoldDB" id="A0A147JWS7"/>
<dbReference type="PANTHER" id="PTHR43306:SF1">
    <property type="entry name" value="7,8-DIHYDRO-6-HYDROXYMETHYLPTERIN DIMETHYLTRANSFERASE"/>
    <property type="match status" value="1"/>
</dbReference>
<dbReference type="InterPro" id="IPR013785">
    <property type="entry name" value="Aldolase_TIM"/>
</dbReference>
<dbReference type="PANTHER" id="PTHR43306">
    <property type="entry name" value="7,8-DIHYDRO-6-HYDROXYMETHYLPTERIN DIMETHYLTRANSFERASE"/>
    <property type="match status" value="1"/>
</dbReference>
<dbReference type="EMBL" id="LQMQ01000032">
    <property type="protein sequence ID" value="KUO40891.1"/>
    <property type="molecule type" value="Genomic_DNA"/>
</dbReference>
<sequence>MENTTTLVPMGEVIGRTWSLCPVCLKRIPATRVAEGDNIYLEKECPDHGSFRTVLWRDVELYKILSRFDSKRSGARVRQTGRKKGCPFDCGLCPDHQQDTCLVVMEVTSRCNLRCRACFASSGEGYLYEPDLAQIKGMYETVLRGSKPVCVQLSGGEPTLRDDLPEIVSLGKKMGVDYIEVNTNGLRLADDVAYLRRLKEAGVDAIYLSFDGVSPEVYEKICGEDLLEAKTKAVKNCAAVGLGVILVPRIIKYINHDQVGKIIDFAKRWIPTVKGVHFQPLSYFGRHPGKPEDDERVTIPDLISAIEVQTSGEIRADNFIPTCCPEPHCDARCLAVLLENGRLFPLTSLPHTPAPTCADIPRLIRESVASLWKLTARGELPANPGVAPCKCQAGSWMEIVQRAAENYLTISMMAFQDVWNIDLDRLEKCCIHVVTPDRRLIPFCAFNVTSEGGKTLYRHQVLSGQISSRSR</sequence>
<dbReference type="GO" id="GO:0003824">
    <property type="term" value="F:catalytic activity"/>
    <property type="evidence" value="ECO:0007669"/>
    <property type="project" value="InterPro"/>
</dbReference>
<keyword evidence="2" id="KW-0479">Metal-binding</keyword>
<keyword evidence="4" id="KW-0411">Iron-sulfur</keyword>
<dbReference type="SFLD" id="SFLDS00029">
    <property type="entry name" value="Radical_SAM"/>
    <property type="match status" value="1"/>
</dbReference>
<dbReference type="CDD" id="cd01335">
    <property type="entry name" value="Radical_SAM"/>
    <property type="match status" value="1"/>
</dbReference>
<feature type="domain" description="Radical SAM core" evidence="5">
    <location>
        <begin position="94"/>
        <end position="315"/>
    </location>
</feature>
<dbReference type="InterPro" id="IPR054698">
    <property type="entry name" value="rSAM_Se_TrsS"/>
</dbReference>
<dbReference type="STRING" id="1776334.APZ16_05605"/>
<dbReference type="InterPro" id="IPR007197">
    <property type="entry name" value="rSAM"/>
</dbReference>
<evidence type="ECO:0000256" key="1">
    <source>
        <dbReference type="ARBA" id="ARBA00022691"/>
    </source>
</evidence>
<protein>
    <recommendedName>
        <fullName evidence="5">Radical SAM core domain-containing protein</fullName>
    </recommendedName>
</protein>
<evidence type="ECO:0000259" key="5">
    <source>
        <dbReference type="PROSITE" id="PS51918"/>
    </source>
</evidence>
<evidence type="ECO:0000256" key="3">
    <source>
        <dbReference type="ARBA" id="ARBA00023004"/>
    </source>
</evidence>